<name>A0A2S5DLA5_9NEIS</name>
<protein>
    <recommendedName>
        <fullName evidence="3">DUF2589 domain-containing protein</fullName>
    </recommendedName>
</protein>
<organism evidence="1 2">
    <name type="scientific">Chromobacterium alticapitis</name>
    <dbReference type="NCBI Taxonomy" id="2073169"/>
    <lineage>
        <taxon>Bacteria</taxon>
        <taxon>Pseudomonadati</taxon>
        <taxon>Pseudomonadota</taxon>
        <taxon>Betaproteobacteria</taxon>
        <taxon>Neisseriales</taxon>
        <taxon>Chromobacteriaceae</taxon>
        <taxon>Chromobacterium</taxon>
    </lineage>
</organism>
<dbReference type="Proteomes" id="UP000237082">
    <property type="component" value="Unassembled WGS sequence"/>
</dbReference>
<reference evidence="2" key="1">
    <citation type="submission" date="2018-02" db="EMBL/GenBank/DDBJ databases">
        <authorList>
            <person name="O'Hara-Hanley K."/>
            <person name="Soby S."/>
        </authorList>
    </citation>
    <scope>NUCLEOTIDE SEQUENCE [LARGE SCALE GENOMIC DNA]</scope>
    <source>
        <strain evidence="2">MWU14-2602</strain>
    </source>
</reference>
<accession>A0A2S5DLA5</accession>
<sequence>MPDPSDNKLLSMAQQFSGLPMKSLIGGPLQAAVHAQQSLALAQTQSMLESGFSRVTDATGKLTGYRPLTAAIELASSRPAAGDAAAQQSALTLNLPLLTLLQLPALAIQSVEIAFDMEVKSSFERETTEQDSAKQDGDASWDARAGWGVLGVELKGAVSRSASQSRGDKQDSSQNNNAHYHVEIKAEQQAMPEGVKLLLLAFSKNLELKPLDAPDLSPPASQLAAKP</sequence>
<dbReference type="AlphaFoldDB" id="A0A2S5DLA5"/>
<evidence type="ECO:0008006" key="3">
    <source>
        <dbReference type="Google" id="ProtNLM"/>
    </source>
</evidence>
<evidence type="ECO:0000313" key="2">
    <source>
        <dbReference type="Proteomes" id="UP000237082"/>
    </source>
</evidence>
<dbReference type="Pfam" id="PF11655">
    <property type="entry name" value="DUF2589"/>
    <property type="match status" value="1"/>
</dbReference>
<evidence type="ECO:0000313" key="1">
    <source>
        <dbReference type="EMBL" id="POZ63812.1"/>
    </source>
</evidence>
<comment type="caution">
    <text evidence="1">The sequence shown here is derived from an EMBL/GenBank/DDBJ whole genome shotgun (WGS) entry which is preliminary data.</text>
</comment>
<dbReference type="EMBL" id="PQWB01000007">
    <property type="protein sequence ID" value="POZ63812.1"/>
    <property type="molecule type" value="Genomic_DNA"/>
</dbReference>
<dbReference type="OrthoDB" id="1043330at2"/>
<gene>
    <name evidence="1" type="ORF">C2I19_01315</name>
</gene>
<keyword evidence="2" id="KW-1185">Reference proteome</keyword>
<dbReference type="RefSeq" id="WP_103900923.1">
    <property type="nucleotide sequence ID" value="NZ_PQWB01000007.1"/>
</dbReference>
<dbReference type="InterPro" id="IPR024510">
    <property type="entry name" value="DUF2589"/>
</dbReference>
<proteinExistence type="predicted"/>